<name>A0ABP7DNM8_9MICC</name>
<protein>
    <submittedName>
        <fullName evidence="4">SDR family oxidoreductase</fullName>
    </submittedName>
</protein>
<dbReference type="PRINTS" id="PR00081">
    <property type="entry name" value="GDHRDH"/>
</dbReference>
<evidence type="ECO:0000256" key="2">
    <source>
        <dbReference type="ARBA" id="ARBA00023002"/>
    </source>
</evidence>
<keyword evidence="5" id="KW-1185">Reference proteome</keyword>
<comment type="caution">
    <text evidence="4">The sequence shown here is derived from an EMBL/GenBank/DDBJ whole genome shotgun (WGS) entry which is preliminary data.</text>
</comment>
<dbReference type="PANTHER" id="PTHR43477:SF1">
    <property type="entry name" value="DIHYDROANTICAPSIN 7-DEHYDROGENASE"/>
    <property type="match status" value="1"/>
</dbReference>
<dbReference type="PANTHER" id="PTHR43477">
    <property type="entry name" value="DIHYDROANTICAPSIN 7-DEHYDROGENASE"/>
    <property type="match status" value="1"/>
</dbReference>
<dbReference type="EMBL" id="BAABCJ010000005">
    <property type="protein sequence ID" value="GAA3707268.1"/>
    <property type="molecule type" value="Genomic_DNA"/>
</dbReference>
<accession>A0ABP7DNM8</accession>
<dbReference type="Gene3D" id="3.40.50.720">
    <property type="entry name" value="NAD(P)-binding Rossmann-like Domain"/>
    <property type="match status" value="1"/>
</dbReference>
<dbReference type="SUPFAM" id="SSF51735">
    <property type="entry name" value="NAD(P)-binding Rossmann-fold domains"/>
    <property type="match status" value="1"/>
</dbReference>
<dbReference type="Pfam" id="PF00106">
    <property type="entry name" value="adh_short"/>
    <property type="match status" value="1"/>
</dbReference>
<proteinExistence type="inferred from homology"/>
<reference evidence="5" key="1">
    <citation type="journal article" date="2019" name="Int. J. Syst. Evol. Microbiol.">
        <title>The Global Catalogue of Microorganisms (GCM) 10K type strain sequencing project: providing services to taxonomists for standard genome sequencing and annotation.</title>
        <authorList>
            <consortium name="The Broad Institute Genomics Platform"/>
            <consortium name="The Broad Institute Genome Sequencing Center for Infectious Disease"/>
            <person name="Wu L."/>
            <person name="Ma J."/>
        </authorList>
    </citation>
    <scope>NUCLEOTIDE SEQUENCE [LARGE SCALE GENOMIC DNA]</scope>
    <source>
        <strain evidence="5">JCM 16961</strain>
    </source>
</reference>
<dbReference type="Proteomes" id="UP001501536">
    <property type="component" value="Unassembled WGS sequence"/>
</dbReference>
<dbReference type="InterPro" id="IPR036291">
    <property type="entry name" value="NAD(P)-bd_dom_sf"/>
</dbReference>
<dbReference type="CDD" id="cd05233">
    <property type="entry name" value="SDR_c"/>
    <property type="match status" value="1"/>
</dbReference>
<dbReference type="InterPro" id="IPR020904">
    <property type="entry name" value="Sc_DH/Rdtase_CS"/>
</dbReference>
<dbReference type="InterPro" id="IPR051122">
    <property type="entry name" value="SDR_DHRS6-like"/>
</dbReference>
<comment type="similarity">
    <text evidence="1">Belongs to the short-chain dehydrogenases/reductases (SDR) family.</text>
</comment>
<sequence length="242" mass="24579">MSRTVVIAGATSASGVAVATALAEAGMRVAAVGSSAGRVEPVAALHPQITGYACDLADPDAVAGLADAVRADHGPVDGLIHLVGGWRGGKTLADQSDEDWDFLHRRVLTTLRNTTRTFDADIAASDAGRVAIVSAESAGAPTAGGANYATAKAAAETWTRAVAQGYDGGRAAAVVLVVKALVDAGMRAAQPERRFPGFTDVEVLGAAAVQLFELDAAEINGQRLRLGTSLSTDHSSETGVFA</sequence>
<feature type="signal peptide" evidence="3">
    <location>
        <begin position="1"/>
        <end position="19"/>
    </location>
</feature>
<feature type="chain" id="PRO_5046727749" evidence="3">
    <location>
        <begin position="20"/>
        <end position="242"/>
    </location>
</feature>
<organism evidence="4 5">
    <name type="scientific">Zhihengliuella alba</name>
    <dbReference type="NCBI Taxonomy" id="547018"/>
    <lineage>
        <taxon>Bacteria</taxon>
        <taxon>Bacillati</taxon>
        <taxon>Actinomycetota</taxon>
        <taxon>Actinomycetes</taxon>
        <taxon>Micrococcales</taxon>
        <taxon>Micrococcaceae</taxon>
        <taxon>Zhihengliuella</taxon>
    </lineage>
</organism>
<dbReference type="PROSITE" id="PS00061">
    <property type="entry name" value="ADH_SHORT"/>
    <property type="match status" value="1"/>
</dbReference>
<gene>
    <name evidence="4" type="ORF">GCM10022377_21250</name>
</gene>
<evidence type="ECO:0000256" key="3">
    <source>
        <dbReference type="SAM" id="SignalP"/>
    </source>
</evidence>
<dbReference type="InterPro" id="IPR002347">
    <property type="entry name" value="SDR_fam"/>
</dbReference>
<evidence type="ECO:0000313" key="5">
    <source>
        <dbReference type="Proteomes" id="UP001501536"/>
    </source>
</evidence>
<dbReference type="RefSeq" id="WP_344884128.1">
    <property type="nucleotide sequence ID" value="NZ_BAABCJ010000005.1"/>
</dbReference>
<evidence type="ECO:0000313" key="4">
    <source>
        <dbReference type="EMBL" id="GAA3707268.1"/>
    </source>
</evidence>
<keyword evidence="3" id="KW-0732">Signal</keyword>
<evidence type="ECO:0000256" key="1">
    <source>
        <dbReference type="ARBA" id="ARBA00006484"/>
    </source>
</evidence>
<keyword evidence="2" id="KW-0560">Oxidoreductase</keyword>